<dbReference type="Proteomes" id="UP000054560">
    <property type="component" value="Unassembled WGS sequence"/>
</dbReference>
<dbReference type="GO" id="GO:0031267">
    <property type="term" value="F:small GTPase binding"/>
    <property type="evidence" value="ECO:0007669"/>
    <property type="project" value="InterPro"/>
</dbReference>
<comment type="function">
    <text evidence="1">tRNA nucleus export receptor which facilitates tRNA translocation across the nuclear pore complex.</text>
</comment>
<comment type="similarity">
    <text evidence="1">Belongs to the exportin family.</text>
</comment>
<gene>
    <name evidence="3" type="ORF">SARC_10372</name>
</gene>
<dbReference type="InterPro" id="IPR011989">
    <property type="entry name" value="ARM-like"/>
</dbReference>
<evidence type="ECO:0000256" key="1">
    <source>
        <dbReference type="RuleBase" id="RU366037"/>
    </source>
</evidence>
<evidence type="ECO:0000313" key="3">
    <source>
        <dbReference type="EMBL" id="KNC77162.1"/>
    </source>
</evidence>
<evidence type="ECO:0000313" key="4">
    <source>
        <dbReference type="Proteomes" id="UP000054560"/>
    </source>
</evidence>
<dbReference type="GeneID" id="25910876"/>
<keyword evidence="4" id="KW-1185">Reference proteome</keyword>
<dbReference type="OrthoDB" id="26399at2759"/>
<dbReference type="Gene3D" id="1.25.10.10">
    <property type="entry name" value="Leucine-rich Repeat Variant"/>
    <property type="match status" value="1"/>
</dbReference>
<dbReference type="EMBL" id="KQ242820">
    <property type="protein sequence ID" value="KNC77162.1"/>
    <property type="molecule type" value="Genomic_DNA"/>
</dbReference>
<sequence length="166" mass="18118">MYSYAPANIGSLPALLSTILEGVRDSSDSTSQKMAITFFHTLSTHWLGLAPSDPISVKLAEAGVDFRQFVLDTVLPSIFAAILSPDFDFNDAQASLLLTNTVSAFLRDLEKRLGPDFHVYLGQAVLPSLNVTPQLAMGLALELEKKGSANQFRKNLRSFLKEARGM</sequence>
<dbReference type="AlphaFoldDB" id="A0A0L0FK62"/>
<dbReference type="GO" id="GO:0005643">
    <property type="term" value="C:nuclear pore"/>
    <property type="evidence" value="ECO:0007669"/>
    <property type="project" value="TreeGrafter"/>
</dbReference>
<reference evidence="3 4" key="1">
    <citation type="submission" date="2011-02" db="EMBL/GenBank/DDBJ databases">
        <title>The Genome Sequence of Sphaeroforma arctica JP610.</title>
        <authorList>
            <consortium name="The Broad Institute Genome Sequencing Platform"/>
            <person name="Russ C."/>
            <person name="Cuomo C."/>
            <person name="Young S.K."/>
            <person name="Zeng Q."/>
            <person name="Gargeya S."/>
            <person name="Alvarado L."/>
            <person name="Berlin A."/>
            <person name="Chapman S.B."/>
            <person name="Chen Z."/>
            <person name="Freedman E."/>
            <person name="Gellesch M."/>
            <person name="Goldberg J."/>
            <person name="Griggs A."/>
            <person name="Gujja S."/>
            <person name="Heilman E."/>
            <person name="Heiman D."/>
            <person name="Howarth C."/>
            <person name="Mehta T."/>
            <person name="Neiman D."/>
            <person name="Pearson M."/>
            <person name="Roberts A."/>
            <person name="Saif S."/>
            <person name="Shea T."/>
            <person name="Shenoy N."/>
            <person name="Sisk P."/>
            <person name="Stolte C."/>
            <person name="Sykes S."/>
            <person name="White J."/>
            <person name="Yandava C."/>
            <person name="Burger G."/>
            <person name="Gray M.W."/>
            <person name="Holland P.W.H."/>
            <person name="King N."/>
            <person name="Lang F.B.F."/>
            <person name="Roger A.J."/>
            <person name="Ruiz-Trillo I."/>
            <person name="Haas B."/>
            <person name="Nusbaum C."/>
            <person name="Birren B."/>
        </authorList>
    </citation>
    <scope>NUCLEOTIDE SEQUENCE [LARGE SCALE GENOMIC DNA]</scope>
    <source>
        <strain evidence="3 4">JP610</strain>
    </source>
</reference>
<accession>A0A0L0FK62</accession>
<dbReference type="GO" id="GO:0016363">
    <property type="term" value="C:nuclear matrix"/>
    <property type="evidence" value="ECO:0007669"/>
    <property type="project" value="TreeGrafter"/>
</dbReference>
<name>A0A0L0FK62_9EUKA</name>
<dbReference type="PANTHER" id="PTHR15952:SF11">
    <property type="entry name" value="EXPORTIN-T"/>
    <property type="match status" value="1"/>
</dbReference>
<dbReference type="Pfam" id="PF19282">
    <property type="entry name" value="Exportin-T"/>
    <property type="match status" value="1"/>
</dbReference>
<feature type="domain" description="Exportin-T C-terminal" evidence="2">
    <location>
        <begin position="6"/>
        <end position="163"/>
    </location>
</feature>
<dbReference type="InterPro" id="IPR040017">
    <property type="entry name" value="XPOT"/>
</dbReference>
<dbReference type="GO" id="GO:0071528">
    <property type="term" value="P:tRNA re-export from nucleus"/>
    <property type="evidence" value="ECO:0007669"/>
    <property type="project" value="UniProtKB-UniRule"/>
</dbReference>
<keyword evidence="1" id="KW-0813">Transport</keyword>
<dbReference type="eggNOG" id="KOG2021">
    <property type="taxonomic scope" value="Eukaryota"/>
</dbReference>
<dbReference type="GO" id="GO:0000049">
    <property type="term" value="F:tRNA binding"/>
    <property type="evidence" value="ECO:0007669"/>
    <property type="project" value="UniProtKB-UniRule"/>
</dbReference>
<proteinExistence type="inferred from homology"/>
<dbReference type="RefSeq" id="XP_014151064.1">
    <property type="nucleotide sequence ID" value="XM_014295589.1"/>
</dbReference>
<organism evidence="3 4">
    <name type="scientific">Sphaeroforma arctica JP610</name>
    <dbReference type="NCBI Taxonomy" id="667725"/>
    <lineage>
        <taxon>Eukaryota</taxon>
        <taxon>Ichthyosporea</taxon>
        <taxon>Ichthyophonida</taxon>
        <taxon>Sphaeroforma</taxon>
    </lineage>
</organism>
<keyword evidence="1" id="KW-0694">RNA-binding</keyword>
<dbReference type="STRING" id="667725.A0A0L0FK62"/>
<keyword evidence="1" id="KW-0820">tRNA-binding</keyword>
<dbReference type="InterPro" id="IPR045546">
    <property type="entry name" value="Exportin-T_C"/>
</dbReference>
<keyword evidence="1" id="KW-0539">Nucleus</keyword>
<feature type="non-terminal residue" evidence="3">
    <location>
        <position position="166"/>
    </location>
</feature>
<keyword evidence="1" id="KW-0963">Cytoplasm</keyword>
<dbReference type="GO" id="GO:0005737">
    <property type="term" value="C:cytoplasm"/>
    <property type="evidence" value="ECO:0007669"/>
    <property type="project" value="UniProtKB-SubCell"/>
</dbReference>
<comment type="subcellular location">
    <subcellularLocation>
        <location evidence="1">Nucleus</location>
    </subcellularLocation>
    <subcellularLocation>
        <location evidence="1">Cytoplasm</location>
    </subcellularLocation>
    <text evidence="1">Shuttles between the nucleus and the cytoplasm.</text>
</comment>
<dbReference type="PANTHER" id="PTHR15952">
    <property type="entry name" value="EXPORTIN-T/LOS1"/>
    <property type="match status" value="1"/>
</dbReference>
<protein>
    <recommendedName>
        <fullName evidence="1">Exportin-T</fullName>
    </recommendedName>
    <alternativeName>
        <fullName evidence="1">Exportin(tRNA)</fullName>
    </alternativeName>
    <alternativeName>
        <fullName evidence="1">tRNA exportin</fullName>
    </alternativeName>
</protein>
<evidence type="ECO:0000259" key="2">
    <source>
        <dbReference type="Pfam" id="PF19282"/>
    </source>
</evidence>